<dbReference type="InterPro" id="IPR003787">
    <property type="entry name" value="Sulphur_relay_DsrE/F-like"/>
</dbReference>
<dbReference type="Proteomes" id="UP000183104">
    <property type="component" value="Unassembled WGS sequence"/>
</dbReference>
<evidence type="ECO:0000313" key="3">
    <source>
        <dbReference type="Proteomes" id="UP000183104"/>
    </source>
</evidence>
<dbReference type="InterPro" id="IPR027396">
    <property type="entry name" value="DsrEFH-like"/>
</dbReference>
<dbReference type="EMBL" id="FMUN01000008">
    <property type="protein sequence ID" value="SCY59999.1"/>
    <property type="molecule type" value="Genomic_DNA"/>
</dbReference>
<accession>A0A1G5H927</accession>
<name>A0A1G5H927_9GAMM</name>
<feature type="signal peptide" evidence="1">
    <location>
        <begin position="1"/>
        <end position="26"/>
    </location>
</feature>
<reference evidence="3" key="1">
    <citation type="submission" date="2016-10" db="EMBL/GenBank/DDBJ databases">
        <authorList>
            <person name="Varghese N."/>
        </authorList>
    </citation>
    <scope>NUCLEOTIDE SEQUENCE [LARGE SCALE GENOMIC DNA]</scope>
    <source>
        <strain evidence="3">HL 19</strain>
    </source>
</reference>
<dbReference type="Gene3D" id="3.40.1260.10">
    <property type="entry name" value="DsrEFH-like"/>
    <property type="match status" value="1"/>
</dbReference>
<dbReference type="STRING" id="381306.AN478_06320"/>
<dbReference type="AlphaFoldDB" id="A0A1G5H927"/>
<gene>
    <name evidence="2" type="ORF">SAMN05661077_2627</name>
</gene>
<protein>
    <submittedName>
        <fullName evidence="2">Uncharacterized protein</fullName>
    </submittedName>
</protein>
<dbReference type="Pfam" id="PF02635">
    <property type="entry name" value="DsrE"/>
    <property type="match status" value="1"/>
</dbReference>
<keyword evidence="3" id="KW-1185">Reference proteome</keyword>
<organism evidence="2 3">
    <name type="scientific">Thiohalorhabdus denitrificans</name>
    <dbReference type="NCBI Taxonomy" id="381306"/>
    <lineage>
        <taxon>Bacteria</taxon>
        <taxon>Pseudomonadati</taxon>
        <taxon>Pseudomonadota</taxon>
        <taxon>Gammaproteobacteria</taxon>
        <taxon>Thiohalorhabdales</taxon>
        <taxon>Thiohalorhabdaceae</taxon>
        <taxon>Thiohalorhabdus</taxon>
    </lineage>
</organism>
<keyword evidence="1" id="KW-0732">Signal</keyword>
<sequence>MKDMIKRHAPKGLLVVLALLVGPVQAQPESLADHQVVVQISEGDAFKQKIVLNNVSNLLKHYGPDLVDIEVVAYGPGLRLLFEDNANQGRIDNLMKQGVEFSACSNTMANMGKDLDDLIAGTEKVAGGVVYLMERQEEGWSYLRP</sequence>
<evidence type="ECO:0000313" key="2">
    <source>
        <dbReference type="EMBL" id="SCY59999.1"/>
    </source>
</evidence>
<feature type="chain" id="PRO_5010363720" evidence="1">
    <location>
        <begin position="27"/>
        <end position="145"/>
    </location>
</feature>
<dbReference type="RefSeq" id="WP_054965776.1">
    <property type="nucleotide sequence ID" value="NZ_FMUN01000008.1"/>
</dbReference>
<dbReference type="OrthoDB" id="6368782at2"/>
<dbReference type="PANTHER" id="PTHR37691">
    <property type="entry name" value="BLR3518 PROTEIN"/>
    <property type="match status" value="1"/>
</dbReference>
<proteinExistence type="predicted"/>
<dbReference type="SUPFAM" id="SSF75169">
    <property type="entry name" value="DsrEFH-like"/>
    <property type="match status" value="1"/>
</dbReference>
<dbReference type="PANTHER" id="PTHR37691:SF1">
    <property type="entry name" value="BLR3518 PROTEIN"/>
    <property type="match status" value="1"/>
</dbReference>
<evidence type="ECO:0000256" key="1">
    <source>
        <dbReference type="SAM" id="SignalP"/>
    </source>
</evidence>